<evidence type="ECO:0000256" key="6">
    <source>
        <dbReference type="ARBA" id="ARBA00022840"/>
    </source>
</evidence>
<evidence type="ECO:0000256" key="3">
    <source>
        <dbReference type="ARBA" id="ARBA00022490"/>
    </source>
</evidence>
<dbReference type="PROSITE" id="PS50862">
    <property type="entry name" value="AA_TRNA_LIGASE_II"/>
    <property type="match status" value="1"/>
</dbReference>
<dbReference type="HAMAP" id="MF_01569">
    <property type="entry name" value="Pro_tRNA_synth_type1"/>
    <property type="match status" value="1"/>
</dbReference>
<dbReference type="PRINTS" id="PR01046">
    <property type="entry name" value="TRNASYNTHPRO"/>
</dbReference>
<accession>A0A519BAD0</accession>
<dbReference type="PANTHER" id="PTHR42753:SF2">
    <property type="entry name" value="PROLINE--TRNA LIGASE"/>
    <property type="match status" value="1"/>
</dbReference>
<feature type="domain" description="Aminoacyl-transfer RNA synthetases class-II family profile" evidence="11">
    <location>
        <begin position="38"/>
        <end position="467"/>
    </location>
</feature>
<dbReference type="GO" id="GO:0005829">
    <property type="term" value="C:cytosol"/>
    <property type="evidence" value="ECO:0007669"/>
    <property type="project" value="TreeGrafter"/>
</dbReference>
<dbReference type="InterPro" id="IPR036754">
    <property type="entry name" value="YbaK/aa-tRNA-synt-asso_dom_sf"/>
</dbReference>
<evidence type="ECO:0000256" key="2">
    <source>
        <dbReference type="ARBA" id="ARBA00011738"/>
    </source>
</evidence>
<proteinExistence type="inferred from homology"/>
<evidence type="ECO:0000256" key="8">
    <source>
        <dbReference type="ARBA" id="ARBA00023146"/>
    </source>
</evidence>
<name>A0A519BAD0_9DELT</name>
<evidence type="ECO:0000256" key="5">
    <source>
        <dbReference type="ARBA" id="ARBA00022741"/>
    </source>
</evidence>
<dbReference type="InterPro" id="IPR050062">
    <property type="entry name" value="Pro-tRNA_synthetase"/>
</dbReference>
<dbReference type="SUPFAM" id="SSF55826">
    <property type="entry name" value="YbaK/ProRS associated domain"/>
    <property type="match status" value="1"/>
</dbReference>
<comment type="subunit">
    <text evidence="2 10">Homodimer.</text>
</comment>
<dbReference type="PANTHER" id="PTHR42753">
    <property type="entry name" value="MITOCHONDRIAL RIBOSOME PROTEIN L39/PROLYL-TRNA LIGASE FAMILY MEMBER"/>
    <property type="match status" value="1"/>
</dbReference>
<evidence type="ECO:0000313" key="13">
    <source>
        <dbReference type="Proteomes" id="UP000320813"/>
    </source>
</evidence>
<keyword evidence="5 10" id="KW-0547">Nucleotide-binding</keyword>
<dbReference type="CDD" id="cd00861">
    <property type="entry name" value="ProRS_anticodon_short"/>
    <property type="match status" value="1"/>
</dbReference>
<dbReference type="CDD" id="cd00779">
    <property type="entry name" value="ProRS_core_prok"/>
    <property type="match status" value="1"/>
</dbReference>
<comment type="function">
    <text evidence="10">Catalyzes the attachment of proline to tRNA(Pro) in a two-step reaction: proline is first activated by ATP to form Pro-AMP and then transferred to the acceptor end of tRNA(Pro). As ProRS can inadvertently accommodate and process non-cognate amino acids such as alanine and cysteine, to avoid such errors it has two additional distinct editing activities against alanine. One activity is designated as 'pretransfer' editing and involves the tRNA(Pro)-independent hydrolysis of activated Ala-AMP. The other activity is designated 'posttransfer' editing and involves deacylation of mischarged Ala-tRNA(Pro). The misacylated Cys-tRNA(Pro) is not edited by ProRS.</text>
</comment>
<dbReference type="SUPFAM" id="SSF52954">
    <property type="entry name" value="Class II aaRS ABD-related"/>
    <property type="match status" value="1"/>
</dbReference>
<organism evidence="12 13">
    <name type="scientific">Candidatus Acidulodesulfobacterium ferriphilum</name>
    <dbReference type="NCBI Taxonomy" id="2597223"/>
    <lineage>
        <taxon>Bacteria</taxon>
        <taxon>Deltaproteobacteria</taxon>
        <taxon>Candidatus Acidulodesulfobacterales</taxon>
        <taxon>Candidatus Acidulodesulfobacterium</taxon>
    </lineage>
</organism>
<evidence type="ECO:0000256" key="7">
    <source>
        <dbReference type="ARBA" id="ARBA00022917"/>
    </source>
</evidence>
<dbReference type="Gene3D" id="3.90.960.10">
    <property type="entry name" value="YbaK/aminoacyl-tRNA synthetase-associated domain"/>
    <property type="match status" value="1"/>
</dbReference>
<evidence type="ECO:0000256" key="1">
    <source>
        <dbReference type="ARBA" id="ARBA00004496"/>
    </source>
</evidence>
<evidence type="ECO:0000256" key="4">
    <source>
        <dbReference type="ARBA" id="ARBA00022598"/>
    </source>
</evidence>
<dbReference type="InterPro" id="IPR006195">
    <property type="entry name" value="aa-tRNA-synth_II"/>
</dbReference>
<dbReference type="EC" id="6.1.1.15" evidence="10"/>
<dbReference type="InterPro" id="IPR004500">
    <property type="entry name" value="Pro-tRNA-synth_IIa_bac-type"/>
</dbReference>
<evidence type="ECO:0000259" key="11">
    <source>
        <dbReference type="PROSITE" id="PS50862"/>
    </source>
</evidence>
<dbReference type="EMBL" id="SGBD01000003">
    <property type="protein sequence ID" value="RZD14239.1"/>
    <property type="molecule type" value="Genomic_DNA"/>
</dbReference>
<keyword evidence="8 10" id="KW-0030">Aminoacyl-tRNA synthetase</keyword>
<dbReference type="InterPro" id="IPR007214">
    <property type="entry name" value="YbaK/aa-tRNA-synth-assoc-dom"/>
</dbReference>
<dbReference type="InterPro" id="IPR044140">
    <property type="entry name" value="ProRS_anticodon_short"/>
</dbReference>
<dbReference type="InterPro" id="IPR045864">
    <property type="entry name" value="aa-tRNA-synth_II/BPL/LPL"/>
</dbReference>
<dbReference type="InterPro" id="IPR036621">
    <property type="entry name" value="Anticodon-bd_dom_sf"/>
</dbReference>
<dbReference type="Pfam" id="PF03129">
    <property type="entry name" value="HGTP_anticodon"/>
    <property type="match status" value="1"/>
</dbReference>
<dbReference type="GO" id="GO:0004827">
    <property type="term" value="F:proline-tRNA ligase activity"/>
    <property type="evidence" value="ECO:0007669"/>
    <property type="project" value="UniProtKB-UniRule"/>
</dbReference>
<comment type="domain">
    <text evidence="10">Consists of three domains: the N-terminal catalytic domain, the editing domain and the C-terminal anticodon-binding domain.</text>
</comment>
<dbReference type="Gene3D" id="3.30.930.10">
    <property type="entry name" value="Bira Bifunctional Protein, Domain 2"/>
    <property type="match status" value="2"/>
</dbReference>
<dbReference type="InterPro" id="IPR033730">
    <property type="entry name" value="ProRS_core_prok"/>
</dbReference>
<dbReference type="Gene3D" id="3.40.50.800">
    <property type="entry name" value="Anticodon-binding domain"/>
    <property type="match status" value="1"/>
</dbReference>
<comment type="caution">
    <text evidence="12">The sequence shown here is derived from an EMBL/GenBank/DDBJ whole genome shotgun (WGS) entry which is preliminary data.</text>
</comment>
<dbReference type="InterPro" id="IPR002316">
    <property type="entry name" value="Pro-tRNA-ligase_IIa"/>
</dbReference>
<dbReference type="Proteomes" id="UP000320813">
    <property type="component" value="Unassembled WGS sequence"/>
</dbReference>
<dbReference type="AlphaFoldDB" id="A0A519BAD0"/>
<reference evidence="12 13" key="1">
    <citation type="submission" date="2019-01" db="EMBL/GenBank/DDBJ databases">
        <title>Insights into ecological role of a new deltaproteobacterial order Candidatus Sinidesulfobacterales (Sva0485) by metagenomics and metatranscriptomics.</title>
        <authorList>
            <person name="Tan S."/>
            <person name="Liu J."/>
            <person name="Fang Y."/>
            <person name="Hedlund B.P."/>
            <person name="Lian Z.H."/>
            <person name="Huang L.Y."/>
            <person name="Li J.T."/>
            <person name="Huang L.N."/>
            <person name="Li W.J."/>
            <person name="Jiang H.C."/>
            <person name="Dong H.L."/>
            <person name="Shu W.S."/>
        </authorList>
    </citation>
    <scope>NUCLEOTIDE SEQUENCE [LARGE SCALE GENOMIC DNA]</scope>
    <source>
        <strain evidence="12">AP3</strain>
    </source>
</reference>
<keyword evidence="7 10" id="KW-0648">Protein biosynthesis</keyword>
<evidence type="ECO:0000313" key="12">
    <source>
        <dbReference type="EMBL" id="RZD14239.1"/>
    </source>
</evidence>
<dbReference type="NCBIfam" id="TIGR00409">
    <property type="entry name" value="proS_fam_II"/>
    <property type="match status" value="1"/>
</dbReference>
<comment type="catalytic activity">
    <reaction evidence="9 10">
        <text>tRNA(Pro) + L-proline + ATP = L-prolyl-tRNA(Pro) + AMP + diphosphate</text>
        <dbReference type="Rhea" id="RHEA:14305"/>
        <dbReference type="Rhea" id="RHEA-COMP:9700"/>
        <dbReference type="Rhea" id="RHEA-COMP:9702"/>
        <dbReference type="ChEBI" id="CHEBI:30616"/>
        <dbReference type="ChEBI" id="CHEBI:33019"/>
        <dbReference type="ChEBI" id="CHEBI:60039"/>
        <dbReference type="ChEBI" id="CHEBI:78442"/>
        <dbReference type="ChEBI" id="CHEBI:78532"/>
        <dbReference type="ChEBI" id="CHEBI:456215"/>
        <dbReference type="EC" id="6.1.1.15"/>
    </reaction>
</comment>
<keyword evidence="6 10" id="KW-0067">ATP-binding</keyword>
<dbReference type="GO" id="GO:0002161">
    <property type="term" value="F:aminoacyl-tRNA deacylase activity"/>
    <property type="evidence" value="ECO:0007669"/>
    <property type="project" value="InterPro"/>
</dbReference>
<dbReference type="GO" id="GO:0006433">
    <property type="term" value="P:prolyl-tRNA aminoacylation"/>
    <property type="evidence" value="ECO:0007669"/>
    <property type="project" value="UniProtKB-UniRule"/>
</dbReference>
<dbReference type="CDD" id="cd04334">
    <property type="entry name" value="ProRS-INS"/>
    <property type="match status" value="1"/>
</dbReference>
<protein>
    <recommendedName>
        <fullName evidence="10">Proline--tRNA ligase</fullName>
        <ecNumber evidence="10">6.1.1.15</ecNumber>
    </recommendedName>
    <alternativeName>
        <fullName evidence="10">Prolyl-tRNA synthetase</fullName>
        <shortName evidence="10">ProRS</shortName>
    </alternativeName>
</protein>
<evidence type="ECO:0000256" key="10">
    <source>
        <dbReference type="HAMAP-Rule" id="MF_01569"/>
    </source>
</evidence>
<dbReference type="NCBIfam" id="NF006625">
    <property type="entry name" value="PRK09194.1"/>
    <property type="match status" value="1"/>
</dbReference>
<dbReference type="SUPFAM" id="SSF55681">
    <property type="entry name" value="Class II aaRS and biotin synthetases"/>
    <property type="match status" value="1"/>
</dbReference>
<comment type="similarity">
    <text evidence="10">Belongs to the class-II aminoacyl-tRNA synthetase family. ProS type 1 subfamily.</text>
</comment>
<dbReference type="Pfam" id="PF00587">
    <property type="entry name" value="tRNA-synt_2b"/>
    <property type="match status" value="1"/>
</dbReference>
<dbReference type="Pfam" id="PF04073">
    <property type="entry name" value="tRNA_edit"/>
    <property type="match status" value="1"/>
</dbReference>
<dbReference type="InterPro" id="IPR004154">
    <property type="entry name" value="Anticodon-bd"/>
</dbReference>
<evidence type="ECO:0000256" key="9">
    <source>
        <dbReference type="ARBA" id="ARBA00047671"/>
    </source>
</evidence>
<comment type="subcellular location">
    <subcellularLocation>
        <location evidence="1 10">Cytoplasm</location>
    </subcellularLocation>
</comment>
<dbReference type="InterPro" id="IPR002314">
    <property type="entry name" value="aa-tRNA-synt_IIb"/>
</dbReference>
<gene>
    <name evidence="10" type="primary">proS</name>
    <name evidence="12" type="ORF">EVJ47_06110</name>
</gene>
<dbReference type="InterPro" id="IPR023717">
    <property type="entry name" value="Pro-tRNA-Synthase_IIa_type1"/>
</dbReference>
<keyword evidence="3 10" id="KW-0963">Cytoplasm</keyword>
<sequence>MRYSKFFIPSLKEDPKEAVLKSHKLLLRAGYVRQLSGGIYTYLPLGLRSLRKLEYIIRQEMNSAGAVELSMPFVQPLDIWRQSGRDEDYGKELLRFKDRQDRDFCLAPTYEEVITDLAKRNIKSYKELPLTLYQIHLKFRDEMRPRFGLMRAKEFIMKDAYSFDADDAGLDKSYKAMRKAYESIFKRLGFAFKFIKAEAGEIGGSYSEELMVFSEYGEDRIVLCGNCGYSASIDDADSVGDYHGPLESCRQPRMTKLFTPGKKSVEDVSAYLKVDRTCFAKTIIYETESGFVVGVVRGDREINEHKLKKAAGVKNLFLAKESDVERITGAPCGFAGPFGLNGVRLIVIDEEINNSEYWITGANEQDAHMANVKPERDFTPDVVANIRSVQNGDKCPRCSGGLSVKNAIELGHIFKLGDKYSSILDAKFLDEKGEFKFFVMGCYGIGVGRTLQTLIEVFSDESGINLPTSISPFTVAVVSLNTGDEEIVGLSEKIYGDLKSSGIDVLYDDRKLSAGVKLKDIDLIGIPFKIVIGNRTIKDKKYELIIKTGNIKESYEDLESLYKRVSELSKIDGFFGNDA</sequence>
<keyword evidence="4 10" id="KW-0436">Ligase</keyword>
<dbReference type="GO" id="GO:0005524">
    <property type="term" value="F:ATP binding"/>
    <property type="evidence" value="ECO:0007669"/>
    <property type="project" value="UniProtKB-UniRule"/>
</dbReference>